<keyword evidence="2" id="KW-1133">Transmembrane helix</keyword>
<dbReference type="InterPro" id="IPR042175">
    <property type="entry name" value="Cell/Rod_MreC_2"/>
</dbReference>
<reference evidence="4 5" key="1">
    <citation type="submission" date="2019-02" db="EMBL/GenBank/DDBJ databases">
        <title>Prokaryotic population dynamics and viral predation in marine succession experiment using metagenomics: the confinement effect.</title>
        <authorList>
            <person name="Haro-Moreno J.M."/>
            <person name="Rodriguez-Valera F."/>
            <person name="Lopez-Perez M."/>
        </authorList>
    </citation>
    <scope>NUCLEOTIDE SEQUENCE [LARGE SCALE GENOMIC DNA]</scope>
    <source>
        <strain evidence="4">MED-G166</strain>
    </source>
</reference>
<accession>A0A520MTM6</accession>
<protein>
    <recommendedName>
        <fullName evidence="3">Rod shape-determining protein MreC beta-barrel core domain-containing protein</fullName>
    </recommendedName>
</protein>
<organism evidence="4 5">
    <name type="scientific">SAR86 cluster bacterium</name>
    <dbReference type="NCBI Taxonomy" id="2030880"/>
    <lineage>
        <taxon>Bacteria</taxon>
        <taxon>Pseudomonadati</taxon>
        <taxon>Pseudomonadota</taxon>
        <taxon>Gammaproteobacteria</taxon>
        <taxon>SAR86 cluster</taxon>
    </lineage>
</organism>
<dbReference type="Proteomes" id="UP000320146">
    <property type="component" value="Unassembled WGS sequence"/>
</dbReference>
<dbReference type="Pfam" id="PF04085">
    <property type="entry name" value="MreC"/>
    <property type="match status" value="1"/>
</dbReference>
<sequence>MSSSILPIQKKIRLVLLALIFASLLIYLSDILKLNEKSQRFLVKFLNVPQQFVSQVLQEYQEFENKKIALLEEEILMLQNDIYENELKIRSLENSKSYTNLIFSETNDTELHISSFDQMNFTCCNKHRVYLNNPRLTMNGVFAVSHGNFAVGKTKNISKNEIEVRLLSDPGEYISIKTINGFYCIAKGSGQRRLITCNNESKAVSYTEGDTFFSTGFDGIYPQGLIVGRLINISKADSNIFQQNLEIELFFDPFQSIDKKVTLHE</sequence>
<dbReference type="AlphaFoldDB" id="A0A520MTM6"/>
<keyword evidence="1" id="KW-0175">Coiled coil</keyword>
<dbReference type="InterPro" id="IPR055342">
    <property type="entry name" value="MreC_beta-barrel_core"/>
</dbReference>
<evidence type="ECO:0000256" key="2">
    <source>
        <dbReference type="SAM" id="Phobius"/>
    </source>
</evidence>
<evidence type="ECO:0000256" key="1">
    <source>
        <dbReference type="SAM" id="Coils"/>
    </source>
</evidence>
<comment type="caution">
    <text evidence="4">The sequence shown here is derived from an EMBL/GenBank/DDBJ whole genome shotgun (WGS) entry which is preliminary data.</text>
</comment>
<feature type="transmembrane region" description="Helical" evidence="2">
    <location>
        <begin position="12"/>
        <end position="29"/>
    </location>
</feature>
<dbReference type="EMBL" id="SHBL01000005">
    <property type="protein sequence ID" value="RZO24582.1"/>
    <property type="molecule type" value="Genomic_DNA"/>
</dbReference>
<dbReference type="GO" id="GO:0005886">
    <property type="term" value="C:plasma membrane"/>
    <property type="evidence" value="ECO:0007669"/>
    <property type="project" value="TreeGrafter"/>
</dbReference>
<feature type="domain" description="Rod shape-determining protein MreC beta-barrel core" evidence="3">
    <location>
        <begin position="144"/>
        <end position="252"/>
    </location>
</feature>
<dbReference type="Gene3D" id="2.40.10.350">
    <property type="entry name" value="Rod shape-determining protein MreC, domain 2"/>
    <property type="match status" value="1"/>
</dbReference>
<dbReference type="PANTHER" id="PTHR34138">
    <property type="entry name" value="CELL SHAPE-DETERMINING PROTEIN MREC"/>
    <property type="match status" value="1"/>
</dbReference>
<proteinExistence type="predicted"/>
<keyword evidence="2" id="KW-0812">Transmembrane</keyword>
<feature type="coiled-coil region" evidence="1">
    <location>
        <begin position="53"/>
        <end position="81"/>
    </location>
</feature>
<dbReference type="InterPro" id="IPR007221">
    <property type="entry name" value="MreC"/>
</dbReference>
<evidence type="ECO:0000313" key="5">
    <source>
        <dbReference type="Proteomes" id="UP000320146"/>
    </source>
</evidence>
<gene>
    <name evidence="4" type="ORF">EVA99_01145</name>
</gene>
<keyword evidence="2" id="KW-0472">Membrane</keyword>
<evidence type="ECO:0000259" key="3">
    <source>
        <dbReference type="Pfam" id="PF04085"/>
    </source>
</evidence>
<dbReference type="GO" id="GO:0008360">
    <property type="term" value="P:regulation of cell shape"/>
    <property type="evidence" value="ECO:0007669"/>
    <property type="project" value="InterPro"/>
</dbReference>
<name>A0A520MTM6_9GAMM</name>
<dbReference type="PANTHER" id="PTHR34138:SF1">
    <property type="entry name" value="CELL SHAPE-DETERMINING PROTEIN MREC"/>
    <property type="match status" value="1"/>
</dbReference>
<evidence type="ECO:0000313" key="4">
    <source>
        <dbReference type="EMBL" id="RZO24582.1"/>
    </source>
</evidence>